<feature type="region of interest" description="Disordered" evidence="1">
    <location>
        <begin position="109"/>
        <end position="154"/>
    </location>
</feature>
<dbReference type="AlphaFoldDB" id="A0A8J4LXR2"/>
<feature type="non-terminal residue" evidence="2">
    <location>
        <position position="1"/>
    </location>
</feature>
<gene>
    <name evidence="2" type="ORF">Vretimale_17370</name>
</gene>
<dbReference type="Proteomes" id="UP000722791">
    <property type="component" value="Unassembled WGS sequence"/>
</dbReference>
<comment type="caution">
    <text evidence="2">The sequence shown here is derived from an EMBL/GenBank/DDBJ whole genome shotgun (WGS) entry which is preliminary data.</text>
</comment>
<protein>
    <submittedName>
        <fullName evidence="2">Uncharacterized protein</fullName>
    </submittedName>
</protein>
<dbReference type="EMBL" id="BNCQ01000056">
    <property type="protein sequence ID" value="GIM14408.1"/>
    <property type="molecule type" value="Genomic_DNA"/>
</dbReference>
<reference evidence="2" key="1">
    <citation type="journal article" date="2021" name="Proc. Natl. Acad. Sci. U.S.A.">
        <title>Three genomes in the algal genus Volvox reveal the fate of a haploid sex-determining region after a transition to homothallism.</title>
        <authorList>
            <person name="Yamamoto K."/>
            <person name="Hamaji T."/>
            <person name="Kawai-Toyooka H."/>
            <person name="Matsuzaki R."/>
            <person name="Takahashi F."/>
            <person name="Nishimura Y."/>
            <person name="Kawachi M."/>
            <person name="Noguchi H."/>
            <person name="Minakuchi Y."/>
            <person name="Umen J.G."/>
            <person name="Toyoda A."/>
            <person name="Nozaki H."/>
        </authorList>
    </citation>
    <scope>NUCLEOTIDE SEQUENCE</scope>
    <source>
        <strain evidence="2">NIES-3785</strain>
    </source>
</reference>
<evidence type="ECO:0000313" key="3">
    <source>
        <dbReference type="Proteomes" id="UP000722791"/>
    </source>
</evidence>
<accession>A0A8J4LXR2</accession>
<feature type="compositionally biased region" description="Basic residues" evidence="1">
    <location>
        <begin position="112"/>
        <end position="129"/>
    </location>
</feature>
<evidence type="ECO:0000313" key="2">
    <source>
        <dbReference type="EMBL" id="GIM14408.1"/>
    </source>
</evidence>
<name>A0A8J4LXR2_9CHLO</name>
<organism evidence="2 3">
    <name type="scientific">Volvox reticuliferus</name>
    <dbReference type="NCBI Taxonomy" id="1737510"/>
    <lineage>
        <taxon>Eukaryota</taxon>
        <taxon>Viridiplantae</taxon>
        <taxon>Chlorophyta</taxon>
        <taxon>core chlorophytes</taxon>
        <taxon>Chlorophyceae</taxon>
        <taxon>CS clade</taxon>
        <taxon>Chlamydomonadales</taxon>
        <taxon>Volvocaceae</taxon>
        <taxon>Volvox</taxon>
    </lineage>
</organism>
<evidence type="ECO:0000256" key="1">
    <source>
        <dbReference type="SAM" id="MobiDB-lite"/>
    </source>
</evidence>
<sequence>LPDCGGVAVRALSSVISCLRLSSCLSPNLSRRWDATAATATDRYPGSSQAAAAAANAPLPTPSPARVAAVVAPAAIASPPLLRPSSPLSGLHKLVVAFETSRRLHATAIRRSGTRRHKGRGRPRGRLRGSQKEGTTDPWVVRSPHTAGKTPRGVRHRISGRKGILKSERVETHTLEGGDIQTI</sequence>
<proteinExistence type="predicted"/>